<gene>
    <name evidence="2" type="ORF">SAMN04488042_101430</name>
</gene>
<dbReference type="GO" id="GO:0006171">
    <property type="term" value="P:cAMP biosynthetic process"/>
    <property type="evidence" value="ECO:0007669"/>
    <property type="project" value="TreeGrafter"/>
</dbReference>
<evidence type="ECO:0000313" key="2">
    <source>
        <dbReference type="EMBL" id="SFL49402.1"/>
    </source>
</evidence>
<dbReference type="GO" id="GO:0004016">
    <property type="term" value="F:adenylate cyclase activity"/>
    <property type="evidence" value="ECO:0007669"/>
    <property type="project" value="UniProtKB-ARBA"/>
</dbReference>
<dbReference type="Proteomes" id="UP000199144">
    <property type="component" value="Unassembled WGS sequence"/>
</dbReference>
<dbReference type="InterPro" id="IPR003018">
    <property type="entry name" value="GAF"/>
</dbReference>
<proteinExistence type="predicted"/>
<keyword evidence="3" id="KW-1185">Reference proteome</keyword>
<evidence type="ECO:0000313" key="3">
    <source>
        <dbReference type="Proteomes" id="UP000199144"/>
    </source>
</evidence>
<accession>A0A1I4I4M9</accession>
<dbReference type="Pfam" id="PF13185">
    <property type="entry name" value="GAF_2"/>
    <property type="match status" value="2"/>
</dbReference>
<dbReference type="SUPFAM" id="SSF55073">
    <property type="entry name" value="Nucleotide cyclase"/>
    <property type="match status" value="1"/>
</dbReference>
<dbReference type="InterPro" id="IPR029787">
    <property type="entry name" value="Nucleotide_cyclase"/>
</dbReference>
<dbReference type="SMART" id="SM00065">
    <property type="entry name" value="GAF"/>
    <property type="match status" value="2"/>
</dbReference>
<dbReference type="InterPro" id="IPR050697">
    <property type="entry name" value="Adenylyl/Guanylyl_Cyclase_3/4"/>
</dbReference>
<evidence type="ECO:0000259" key="1">
    <source>
        <dbReference type="PROSITE" id="PS50125"/>
    </source>
</evidence>
<organism evidence="2 3">
    <name type="scientific">Shimia aestuarii</name>
    <dbReference type="NCBI Taxonomy" id="254406"/>
    <lineage>
        <taxon>Bacteria</taxon>
        <taxon>Pseudomonadati</taxon>
        <taxon>Pseudomonadota</taxon>
        <taxon>Alphaproteobacteria</taxon>
        <taxon>Rhodobacterales</taxon>
        <taxon>Roseobacteraceae</taxon>
    </lineage>
</organism>
<feature type="domain" description="Guanylate cyclase" evidence="1">
    <location>
        <begin position="420"/>
        <end position="551"/>
    </location>
</feature>
<dbReference type="SMART" id="SM00044">
    <property type="entry name" value="CYCc"/>
    <property type="match status" value="1"/>
</dbReference>
<dbReference type="EMBL" id="FOTQ01000001">
    <property type="protein sequence ID" value="SFL49402.1"/>
    <property type="molecule type" value="Genomic_DNA"/>
</dbReference>
<dbReference type="GO" id="GO:0035556">
    <property type="term" value="P:intracellular signal transduction"/>
    <property type="evidence" value="ECO:0007669"/>
    <property type="project" value="InterPro"/>
</dbReference>
<dbReference type="AlphaFoldDB" id="A0A1I4I4M9"/>
<sequence length="601" mass="65960">MEKESTQESLVEELRRGLQRELATRRILEIIQSSRDDEGPVFEAILSQAVDLCAASQASLQLANAARTHFEIASYWGFDETAFRVGGSAPLNSGRPIPEAIRTGITINIADLGSTDFYRQEDPVIKHVVDVEGVRSWLIVPLMHGPRAIGAIALSRKEVRPFSDDEIALVETFAAQAVIAIENVGQFREVQTRLERERATGEVLRVISRSRSDDLPVFDVILRSAARLCDAQLADLDLVDEDSQTLREVATWGPSERVTPSSHWVWPLDSDLLHVGAVRDGKVAQVADLRETDRYRAGDPMTRAVVDDEGIRAFLAVPLISSQKSLGCLVLFRKEPIPFAEDQIALVETFAAQAVIAIENVRQFRALETLNAELADRVETQVAEIERMGRLKRFLPAAVADTVVSSGSEKMLKSHRALLGVLFCDIRGFTAFCETAEPEETIEVLQTYHQEMGKLINAHGAGVDHRMGDGIMVLFNDPLPCEDPAGDAVRLAVAMRGRMVELCRTWKRMGYRLGFGVGVSLGYATVGMVGFEGRSDYTASGTAINIGSRLCEMAKDGEILLSTRAAIAVEDDFPSVSVGNVTLKGIREPIEVFRLSDGVTV</sequence>
<dbReference type="InterPro" id="IPR001054">
    <property type="entry name" value="A/G_cyclase"/>
</dbReference>
<protein>
    <submittedName>
        <fullName evidence="2">Adenylate cyclase, class 3</fullName>
    </submittedName>
</protein>
<dbReference type="PANTHER" id="PTHR43081">
    <property type="entry name" value="ADENYLATE CYCLASE, TERMINAL-DIFFERENTIATION SPECIFIC-RELATED"/>
    <property type="match status" value="1"/>
</dbReference>
<dbReference type="PANTHER" id="PTHR43081:SF20">
    <property type="entry name" value="TWO-COMPONENT RESPONSE REGULATOR"/>
    <property type="match status" value="1"/>
</dbReference>
<dbReference type="OrthoDB" id="9801651at2"/>
<dbReference type="CDD" id="cd07302">
    <property type="entry name" value="CHD"/>
    <property type="match status" value="1"/>
</dbReference>
<dbReference type="RefSeq" id="WP_093090434.1">
    <property type="nucleotide sequence ID" value="NZ_FOTQ01000001.1"/>
</dbReference>
<dbReference type="STRING" id="254406.SAMN04488042_101430"/>
<dbReference type="InterPro" id="IPR029016">
    <property type="entry name" value="GAF-like_dom_sf"/>
</dbReference>
<name>A0A1I4I4M9_9RHOB</name>
<dbReference type="PROSITE" id="PS50125">
    <property type="entry name" value="GUANYLATE_CYCLASE_2"/>
    <property type="match status" value="1"/>
</dbReference>
<dbReference type="SUPFAM" id="SSF55781">
    <property type="entry name" value="GAF domain-like"/>
    <property type="match status" value="2"/>
</dbReference>
<reference evidence="2 3" key="1">
    <citation type="submission" date="2016-10" db="EMBL/GenBank/DDBJ databases">
        <authorList>
            <person name="de Groot N.N."/>
        </authorList>
    </citation>
    <scope>NUCLEOTIDE SEQUENCE [LARGE SCALE GENOMIC DNA]</scope>
    <source>
        <strain evidence="2 3">DSM 15283</strain>
    </source>
</reference>
<dbReference type="Gene3D" id="3.30.70.1230">
    <property type="entry name" value="Nucleotide cyclase"/>
    <property type="match status" value="1"/>
</dbReference>
<dbReference type="Gene3D" id="3.30.450.40">
    <property type="match status" value="2"/>
</dbReference>
<dbReference type="Pfam" id="PF00211">
    <property type="entry name" value="Guanylate_cyc"/>
    <property type="match status" value="1"/>
</dbReference>